<gene>
    <name evidence="1" type="primary">MOCOS</name>
    <name evidence="1" type="ORF">SNAT2548_LOCUS26479</name>
</gene>
<evidence type="ECO:0000313" key="2">
    <source>
        <dbReference type="Proteomes" id="UP000604046"/>
    </source>
</evidence>
<sequence length="636" mass="70399">MFYNNAIGRVSWQAGEVWDEALESIAPALEALSVAIQEVLQSTDMRSPFLGGGVSKKLRRAVLDSAAWSRDLLVVLVGHFHGAVRVKSNMLTCRDSLSLSPSNFTSDAAFKAAVKEAALREQNRAANTYSFLRQKDRAQSERFLSSFFNKASEFQIALLDESSGEPLSHEAMLDLLVEDMMSRASNDFPADARSLQETDLLVSDVRSRGGFDLHDDSWSEPIQDSFYTLEELDDVLQKCHSSKKCLHGCFSLLKSSQSSHRKVVLGLANLSRHVGLTSSLWSLRQFAHIRKSGARIVRKVQCLRPISLVADMAHVIDGLWLARNRSKLESFAGPNQVGGVSATNLLLLAILLLAQARDYQGLPLYLAILDLRWAFDVARLSSMKLACFQAGVRGTDWLLLDDVLDSDRQYVQLHGFLSHVFRLGCGIAQGRRFSVHVFNSLLSWLRDEIQQVTAANTSAWLPKYAIRALAHVDLEASHVDFYSRPSPVDALEPCVSRLQELMANAQFNYGKNKTCAMALLNSPPLDHEALDCDVVDQKHILGVLFDSQLTFLPLLSQSLARGWSMFVDLFHTAETGGFSVPVLSSQVQIRLHPVVLHAAPFLVGVAGIKENSVNTLYSHSVAGICVWEAVCFLKSL</sequence>
<dbReference type="Proteomes" id="UP000604046">
    <property type="component" value="Unassembled WGS sequence"/>
</dbReference>
<name>A0A812SEM8_9DINO</name>
<dbReference type="AlphaFoldDB" id="A0A812SEM8"/>
<evidence type="ECO:0000313" key="1">
    <source>
        <dbReference type="EMBL" id="CAE7471548.1"/>
    </source>
</evidence>
<comment type="caution">
    <text evidence="1">The sequence shown here is derived from an EMBL/GenBank/DDBJ whole genome shotgun (WGS) entry which is preliminary data.</text>
</comment>
<dbReference type="EMBL" id="CAJNDS010002433">
    <property type="protein sequence ID" value="CAE7471548.1"/>
    <property type="molecule type" value="Genomic_DNA"/>
</dbReference>
<dbReference type="OrthoDB" id="467051at2759"/>
<protein>
    <submittedName>
        <fullName evidence="1">MOCOS protein</fullName>
    </submittedName>
</protein>
<organism evidence="1 2">
    <name type="scientific">Symbiodinium natans</name>
    <dbReference type="NCBI Taxonomy" id="878477"/>
    <lineage>
        <taxon>Eukaryota</taxon>
        <taxon>Sar</taxon>
        <taxon>Alveolata</taxon>
        <taxon>Dinophyceae</taxon>
        <taxon>Suessiales</taxon>
        <taxon>Symbiodiniaceae</taxon>
        <taxon>Symbiodinium</taxon>
    </lineage>
</organism>
<proteinExistence type="predicted"/>
<keyword evidence="2" id="KW-1185">Reference proteome</keyword>
<reference evidence="1" key="1">
    <citation type="submission" date="2021-02" db="EMBL/GenBank/DDBJ databases">
        <authorList>
            <person name="Dougan E. K."/>
            <person name="Rhodes N."/>
            <person name="Thang M."/>
            <person name="Chan C."/>
        </authorList>
    </citation>
    <scope>NUCLEOTIDE SEQUENCE</scope>
</reference>
<accession>A0A812SEM8</accession>